<keyword evidence="4" id="KW-1185">Reference proteome</keyword>
<proteinExistence type="predicted"/>
<dbReference type="EMBL" id="JACWMS010000004">
    <property type="protein sequence ID" value="MBD1321624.1"/>
    <property type="molecule type" value="Genomic_DNA"/>
</dbReference>
<dbReference type="RefSeq" id="WP_190268154.1">
    <property type="nucleotide sequence ID" value="NZ_BAABAD010000002.1"/>
</dbReference>
<dbReference type="SMART" id="SM01110">
    <property type="entry name" value="Cutinase"/>
    <property type="match status" value="1"/>
</dbReference>
<organism evidence="3 4">
    <name type="scientific">Gordonia hankookensis</name>
    <dbReference type="NCBI Taxonomy" id="589403"/>
    <lineage>
        <taxon>Bacteria</taxon>
        <taxon>Bacillati</taxon>
        <taxon>Actinomycetota</taxon>
        <taxon>Actinomycetes</taxon>
        <taxon>Mycobacteriales</taxon>
        <taxon>Gordoniaceae</taxon>
        <taxon>Gordonia</taxon>
    </lineage>
</organism>
<dbReference type="InterPro" id="IPR000675">
    <property type="entry name" value="Cutinase/axe"/>
</dbReference>
<gene>
    <name evidence="3" type="ORF">IDF66_18760</name>
</gene>
<sequence length="311" mass="33498">MGGFSEIGSRQHRRVTVLAVGGTGESFDGDRRRAVTGMLRGVTEGLDDRFDCRWIGYPASYGPAPHIGGISYQRSLDIGMREVGSALRQTEGPVALIGYSQGAVVIRAALHELGEASDPVLERVLAVGFVADPHQPPGVVAGCEGWGVAGPGPALPATVPAHWVGTPDDMICNATADSFLRDVADLTAGFAVGRVRSWMMQMWNILRHNSFQNADRTSPGLAQMSHDVGRLWSAGREVLGYLPGTIAWRGLVFRNRRGGRHTSYAREPYRRESWTDPDTTGCEALAAWLQVCATFSDVGCAAEWGEVEFAA</sequence>
<protein>
    <submittedName>
        <fullName evidence="3">PE-PPE domain-containing protein</fullName>
    </submittedName>
</protein>
<dbReference type="InterPro" id="IPR013228">
    <property type="entry name" value="PE-PPE_C"/>
</dbReference>
<feature type="domain" description="PE-PPE" evidence="2">
    <location>
        <begin position="54"/>
        <end position="141"/>
    </location>
</feature>
<evidence type="ECO:0000313" key="4">
    <source>
        <dbReference type="Proteomes" id="UP000602395"/>
    </source>
</evidence>
<dbReference type="SUPFAM" id="SSF53474">
    <property type="entry name" value="alpha/beta-Hydrolases"/>
    <property type="match status" value="1"/>
</dbReference>
<dbReference type="InterPro" id="IPR029058">
    <property type="entry name" value="AB_hydrolase_fold"/>
</dbReference>
<comment type="caution">
    <text evidence="3">The sequence shown here is derived from an EMBL/GenBank/DDBJ whole genome shotgun (WGS) entry which is preliminary data.</text>
</comment>
<dbReference type="Gene3D" id="3.40.50.1820">
    <property type="entry name" value="alpha/beta hydrolase"/>
    <property type="match status" value="1"/>
</dbReference>
<evidence type="ECO:0000256" key="1">
    <source>
        <dbReference type="ARBA" id="ARBA00022801"/>
    </source>
</evidence>
<dbReference type="Pfam" id="PF08237">
    <property type="entry name" value="PE-PPE"/>
    <property type="match status" value="1"/>
</dbReference>
<accession>A0ABR7WFR7</accession>
<evidence type="ECO:0000259" key="2">
    <source>
        <dbReference type="Pfam" id="PF08237"/>
    </source>
</evidence>
<name>A0ABR7WFR7_9ACTN</name>
<keyword evidence="1" id="KW-0378">Hydrolase</keyword>
<evidence type="ECO:0000313" key="3">
    <source>
        <dbReference type="EMBL" id="MBD1321624.1"/>
    </source>
</evidence>
<reference evidence="3 4" key="1">
    <citation type="submission" date="2020-09" db="EMBL/GenBank/DDBJ databases">
        <title>Novel species in genus Gordonia.</title>
        <authorList>
            <person name="Zhang G."/>
        </authorList>
    </citation>
    <scope>NUCLEOTIDE SEQUENCE [LARGE SCALE GENOMIC DNA]</scope>
    <source>
        <strain evidence="3 4">ON-33</strain>
    </source>
</reference>
<dbReference type="Proteomes" id="UP000602395">
    <property type="component" value="Unassembled WGS sequence"/>
</dbReference>